<keyword evidence="6 14" id="KW-0349">Heme</keyword>
<protein>
    <submittedName>
        <fullName evidence="17">Cytochrome P450 2J6</fullName>
    </submittedName>
</protein>
<evidence type="ECO:0000256" key="10">
    <source>
        <dbReference type="ARBA" id="ARBA00023002"/>
    </source>
</evidence>
<dbReference type="Gene3D" id="3.30.420.10">
    <property type="entry name" value="Ribonuclease H-like superfamily/Ribonuclease H"/>
    <property type="match status" value="1"/>
</dbReference>
<dbReference type="InterPro" id="IPR050182">
    <property type="entry name" value="Cytochrome_P450_fam2"/>
</dbReference>
<dbReference type="SUPFAM" id="SSF48264">
    <property type="entry name" value="Cytochrome P450"/>
    <property type="match status" value="1"/>
</dbReference>
<dbReference type="GO" id="GO:0006805">
    <property type="term" value="P:xenobiotic metabolic process"/>
    <property type="evidence" value="ECO:0007669"/>
    <property type="project" value="TreeGrafter"/>
</dbReference>
<dbReference type="GO" id="GO:0016712">
    <property type="term" value="F:oxidoreductase activity, acting on paired donors, with incorporation or reduction of molecular oxygen, reduced flavin or flavoprotein as one donor, and incorporation of one atom of oxygen"/>
    <property type="evidence" value="ECO:0007669"/>
    <property type="project" value="TreeGrafter"/>
</dbReference>
<dbReference type="PRINTS" id="PR00463">
    <property type="entry name" value="EP450I"/>
</dbReference>
<evidence type="ECO:0000313" key="17">
    <source>
        <dbReference type="EMBL" id="GFY33361.1"/>
    </source>
</evidence>
<evidence type="ECO:0000259" key="16">
    <source>
        <dbReference type="Pfam" id="PF13358"/>
    </source>
</evidence>
<organism evidence="17 18">
    <name type="scientific">Trichonephila clavipes</name>
    <name type="common">Golden silk orbweaver</name>
    <name type="synonym">Nephila clavipes</name>
    <dbReference type="NCBI Taxonomy" id="2585209"/>
    <lineage>
        <taxon>Eukaryota</taxon>
        <taxon>Metazoa</taxon>
        <taxon>Ecdysozoa</taxon>
        <taxon>Arthropoda</taxon>
        <taxon>Chelicerata</taxon>
        <taxon>Arachnida</taxon>
        <taxon>Araneae</taxon>
        <taxon>Araneomorphae</taxon>
        <taxon>Entelegynae</taxon>
        <taxon>Araneoidea</taxon>
        <taxon>Nephilidae</taxon>
        <taxon>Trichonephila</taxon>
    </lineage>
</organism>
<keyword evidence="8" id="KW-0256">Endoplasmic reticulum</keyword>
<sequence>MLGSRTDLHIFDAGSVNGTRYCNEILLPYVRLFRGAMGLQFLFMDDNAPCHRTVAAEQLLESEDIERMDWPARSPDLNPIEHVWDFLGRRLAARTLSPVTIRELRLALQDEWAAMPQQLIDTLILSMGRRCETCLAVRGDHIPTKDQMFLAGHPSQGCFGLQSHCAPCYFFNQASFYRSDFSFSFSVSNGIVWREQKNFALHVMRDLGFGKTRMEVHIKEEISHLISELEEFEGKSANVRRYLAPSTSNNISALIFGRRLDYHDPMRMQLDEVITELIRFFRPTSLHAWFPGIKTILFKLKLFDYDKLEYAIKHLLVFIAKEIDEHEATLDANSIRDYMDGFLLQMKQREFKDPNTSFTKAMLKGNSPSLIGAGSTTVRATTEWTLLSMAEFQDVQKKIHAEIDEVIGRERTPNWADHTKMPYTEAVLMEVQRWKTVVPINLLRYTTEPATVAGYDIPAGMTTIANIYAVHNDPDYWEKPELFKPERFLSEDGKEVVKHECWIPFSLGKRACPGETLANVELFLYFTSLMQKFHIVFPEGKRHSFQGRVGATFEPLPYELCMIPRK</sequence>
<feature type="binding site" description="axial binding residue" evidence="14">
    <location>
        <position position="512"/>
    </location>
    <ligand>
        <name>heme</name>
        <dbReference type="ChEBI" id="CHEBI:30413"/>
    </ligand>
    <ligandPart>
        <name>Fe</name>
        <dbReference type="ChEBI" id="CHEBI:18248"/>
    </ligandPart>
</feature>
<dbReference type="GO" id="GO:0006082">
    <property type="term" value="P:organic acid metabolic process"/>
    <property type="evidence" value="ECO:0007669"/>
    <property type="project" value="TreeGrafter"/>
</dbReference>
<accession>A0A8X7BIT9</accession>
<comment type="cofactor">
    <cofactor evidence="1 14">
        <name>heme</name>
        <dbReference type="ChEBI" id="CHEBI:30413"/>
    </cofactor>
</comment>
<dbReference type="InterPro" id="IPR002401">
    <property type="entry name" value="Cyt_P450_E_grp-I"/>
</dbReference>
<reference evidence="17" key="1">
    <citation type="submission" date="2020-08" db="EMBL/GenBank/DDBJ databases">
        <title>Multicomponent nature underlies the extraordinary mechanical properties of spider dragline silk.</title>
        <authorList>
            <person name="Kono N."/>
            <person name="Nakamura H."/>
            <person name="Mori M."/>
            <person name="Yoshida Y."/>
            <person name="Ohtoshi R."/>
            <person name="Malay A.D."/>
            <person name="Moran D.A.P."/>
            <person name="Tomita M."/>
            <person name="Numata K."/>
            <person name="Arakawa K."/>
        </authorList>
    </citation>
    <scope>NUCLEOTIDE SEQUENCE</scope>
</reference>
<dbReference type="InterPro" id="IPR036396">
    <property type="entry name" value="Cyt_P450_sf"/>
</dbReference>
<dbReference type="PROSITE" id="PS00086">
    <property type="entry name" value="CYTOCHROME_P450"/>
    <property type="match status" value="1"/>
</dbReference>
<dbReference type="InterPro" id="IPR001128">
    <property type="entry name" value="Cyt_P450"/>
</dbReference>
<keyword evidence="9" id="KW-0492">Microsome</keyword>
<evidence type="ECO:0000256" key="14">
    <source>
        <dbReference type="PIRSR" id="PIRSR602401-1"/>
    </source>
</evidence>
<dbReference type="PANTHER" id="PTHR24300">
    <property type="entry name" value="CYTOCHROME P450 508A4-RELATED"/>
    <property type="match status" value="1"/>
</dbReference>
<keyword evidence="18" id="KW-1185">Reference proteome</keyword>
<comment type="subcellular location">
    <subcellularLocation>
        <location evidence="4">Endoplasmic reticulum membrane</location>
        <topology evidence="4">Peripheral membrane protein</topology>
    </subcellularLocation>
    <subcellularLocation>
        <location evidence="3">Microsome membrane</location>
        <topology evidence="3">Peripheral membrane protein</topology>
    </subcellularLocation>
</comment>
<dbReference type="InterPro" id="IPR036397">
    <property type="entry name" value="RNaseH_sf"/>
</dbReference>
<evidence type="ECO:0000256" key="15">
    <source>
        <dbReference type="RuleBase" id="RU000461"/>
    </source>
</evidence>
<keyword evidence="13" id="KW-0472">Membrane</keyword>
<dbReference type="PANTHER" id="PTHR24300:SF375">
    <property type="entry name" value="CYTOCHROME P450 FAMILY"/>
    <property type="match status" value="1"/>
</dbReference>
<evidence type="ECO:0000256" key="8">
    <source>
        <dbReference type="ARBA" id="ARBA00022824"/>
    </source>
</evidence>
<dbReference type="PRINTS" id="PR00385">
    <property type="entry name" value="P450"/>
</dbReference>
<dbReference type="Gene3D" id="1.10.630.10">
    <property type="entry name" value="Cytochrome P450"/>
    <property type="match status" value="1"/>
</dbReference>
<comment type="function">
    <text evidence="2">May be involved in the metabolism of insect hormones and in the breakdown of synthetic insecticides.</text>
</comment>
<evidence type="ECO:0000313" key="18">
    <source>
        <dbReference type="Proteomes" id="UP000887159"/>
    </source>
</evidence>
<proteinExistence type="inferred from homology"/>
<dbReference type="GO" id="GO:0020037">
    <property type="term" value="F:heme binding"/>
    <property type="evidence" value="ECO:0007669"/>
    <property type="project" value="InterPro"/>
</dbReference>
<evidence type="ECO:0000256" key="7">
    <source>
        <dbReference type="ARBA" id="ARBA00022723"/>
    </source>
</evidence>
<dbReference type="AlphaFoldDB" id="A0A8X7BIT9"/>
<keyword evidence="10 15" id="KW-0560">Oxidoreductase</keyword>
<evidence type="ECO:0000256" key="5">
    <source>
        <dbReference type="ARBA" id="ARBA00010617"/>
    </source>
</evidence>
<gene>
    <name evidence="17" type="primary">Cyp2j6</name>
    <name evidence="17" type="ORF">TNCV_1898131</name>
</gene>
<evidence type="ECO:0000256" key="2">
    <source>
        <dbReference type="ARBA" id="ARBA00003690"/>
    </source>
</evidence>
<dbReference type="GO" id="GO:0005506">
    <property type="term" value="F:iron ion binding"/>
    <property type="evidence" value="ECO:0007669"/>
    <property type="project" value="InterPro"/>
</dbReference>
<feature type="domain" description="Tc1-like transposase DDE" evidence="16">
    <location>
        <begin position="46"/>
        <end position="94"/>
    </location>
</feature>
<name>A0A8X7BIT9_TRICX</name>
<evidence type="ECO:0000256" key="1">
    <source>
        <dbReference type="ARBA" id="ARBA00001971"/>
    </source>
</evidence>
<comment type="similarity">
    <text evidence="5 15">Belongs to the cytochrome P450 family.</text>
</comment>
<dbReference type="InterPro" id="IPR038717">
    <property type="entry name" value="Tc1-like_DDE_dom"/>
</dbReference>
<dbReference type="Proteomes" id="UP000887159">
    <property type="component" value="Unassembled WGS sequence"/>
</dbReference>
<keyword evidence="11 14" id="KW-0408">Iron</keyword>
<dbReference type="EMBL" id="BMAU01021410">
    <property type="protein sequence ID" value="GFY33361.1"/>
    <property type="molecule type" value="Genomic_DNA"/>
</dbReference>
<evidence type="ECO:0000256" key="11">
    <source>
        <dbReference type="ARBA" id="ARBA00023004"/>
    </source>
</evidence>
<evidence type="ECO:0000256" key="9">
    <source>
        <dbReference type="ARBA" id="ARBA00022848"/>
    </source>
</evidence>
<comment type="caution">
    <text evidence="17">The sequence shown here is derived from an EMBL/GenBank/DDBJ whole genome shotgun (WGS) entry which is preliminary data.</text>
</comment>
<evidence type="ECO:0000256" key="4">
    <source>
        <dbReference type="ARBA" id="ARBA00004406"/>
    </source>
</evidence>
<dbReference type="Pfam" id="PF00067">
    <property type="entry name" value="p450"/>
    <property type="match status" value="1"/>
</dbReference>
<evidence type="ECO:0000256" key="12">
    <source>
        <dbReference type="ARBA" id="ARBA00023033"/>
    </source>
</evidence>
<evidence type="ECO:0000256" key="13">
    <source>
        <dbReference type="ARBA" id="ARBA00023136"/>
    </source>
</evidence>
<dbReference type="FunFam" id="1.10.630.10:FF:000238">
    <property type="entry name" value="Cytochrome P450 2A6"/>
    <property type="match status" value="1"/>
</dbReference>
<evidence type="ECO:0000256" key="6">
    <source>
        <dbReference type="ARBA" id="ARBA00022617"/>
    </source>
</evidence>
<dbReference type="GO" id="GO:0005789">
    <property type="term" value="C:endoplasmic reticulum membrane"/>
    <property type="evidence" value="ECO:0007669"/>
    <property type="project" value="UniProtKB-SubCell"/>
</dbReference>
<keyword evidence="12 15" id="KW-0503">Monooxygenase</keyword>
<dbReference type="InterPro" id="IPR017972">
    <property type="entry name" value="Cyt_P450_CS"/>
</dbReference>
<dbReference type="GO" id="GO:0003676">
    <property type="term" value="F:nucleic acid binding"/>
    <property type="evidence" value="ECO:0007669"/>
    <property type="project" value="InterPro"/>
</dbReference>
<keyword evidence="7 14" id="KW-0479">Metal-binding</keyword>
<evidence type="ECO:0000256" key="3">
    <source>
        <dbReference type="ARBA" id="ARBA00004174"/>
    </source>
</evidence>
<dbReference type="Pfam" id="PF13358">
    <property type="entry name" value="DDE_3"/>
    <property type="match status" value="1"/>
</dbReference>